<evidence type="ECO:0000313" key="1">
    <source>
        <dbReference type="EMBL" id="KRY68506.1"/>
    </source>
</evidence>
<name>A0A0V1E4D5_TRIPS</name>
<reference evidence="1 2" key="1">
    <citation type="submission" date="2015-01" db="EMBL/GenBank/DDBJ databases">
        <title>Evolution of Trichinella species and genotypes.</title>
        <authorList>
            <person name="Korhonen P.K."/>
            <person name="Edoardo P."/>
            <person name="Giuseppe L.R."/>
            <person name="Gasser R.B."/>
        </authorList>
    </citation>
    <scope>NUCLEOTIDE SEQUENCE [LARGE SCALE GENOMIC DNA]</scope>
    <source>
        <strain evidence="1">ISS470</strain>
    </source>
</reference>
<organism evidence="1 2">
    <name type="scientific">Trichinella pseudospiralis</name>
    <name type="common">Parasitic roundworm</name>
    <dbReference type="NCBI Taxonomy" id="6337"/>
    <lineage>
        <taxon>Eukaryota</taxon>
        <taxon>Metazoa</taxon>
        <taxon>Ecdysozoa</taxon>
        <taxon>Nematoda</taxon>
        <taxon>Enoplea</taxon>
        <taxon>Dorylaimia</taxon>
        <taxon>Trichinellida</taxon>
        <taxon>Trichinellidae</taxon>
        <taxon>Trichinella</taxon>
    </lineage>
</organism>
<sequence length="38" mass="4312">MSNREGKGDRTPGNVCNVAKKRLRDRGHLFPQLLGSFR</sequence>
<comment type="caution">
    <text evidence="1">The sequence shown here is derived from an EMBL/GenBank/DDBJ whole genome shotgun (WGS) entry which is preliminary data.</text>
</comment>
<protein>
    <submittedName>
        <fullName evidence="1">Uncharacterized protein</fullName>
    </submittedName>
</protein>
<evidence type="ECO:0000313" key="2">
    <source>
        <dbReference type="Proteomes" id="UP000054995"/>
    </source>
</evidence>
<dbReference type="EMBL" id="JYDT01001164">
    <property type="protein sequence ID" value="KRY68506.1"/>
    <property type="molecule type" value="Genomic_DNA"/>
</dbReference>
<keyword evidence="2" id="KW-1185">Reference proteome</keyword>
<gene>
    <name evidence="1" type="ORF">T4D_10910</name>
</gene>
<dbReference type="AlphaFoldDB" id="A0A0V1E4D5"/>
<accession>A0A0V1E4D5</accession>
<dbReference type="Proteomes" id="UP000054995">
    <property type="component" value="Unassembled WGS sequence"/>
</dbReference>
<proteinExistence type="predicted"/>